<evidence type="ECO:0000256" key="1">
    <source>
        <dbReference type="SAM" id="SignalP"/>
    </source>
</evidence>
<keyword evidence="1" id="KW-0732">Signal</keyword>
<dbReference type="NCBIfam" id="TIGR03519">
    <property type="entry name" value="T9SS_PorP_fam"/>
    <property type="match status" value="1"/>
</dbReference>
<dbReference type="Pfam" id="PF11751">
    <property type="entry name" value="PorP_SprF"/>
    <property type="match status" value="1"/>
</dbReference>
<name>A0ABU3LJ88_9FLAO</name>
<proteinExistence type="predicted"/>
<dbReference type="EMBL" id="JAVTTO010000005">
    <property type="protein sequence ID" value="MDT7833274.1"/>
    <property type="molecule type" value="Genomic_DNA"/>
</dbReference>
<sequence length="305" mass="34417">MKTKTYIFWLWCMCLLSGTVKGQQDPQYTQYMYNTMAINPGYASAKDHTSFVALARTQWVGFSGAPETQTLSFQTPLGTTGLGLGINVINDILGPSQETIIEGNLAYRIRTSTKGNLALGFRVGGRMLNLDWSKGRFQQPDAVFNENINNRFLPSLGVGIYYFESNWYAGISVPNFLKTDHYSDLAESVAEEKLHYFIIAGYVFDLTNSIKFKPAILSKIVSGAPISMDLSANFLWMERFTLGMAYRWNDAISALAGLQVNERLFVGYSYDLTTSNFQNYNSGTHEALLRYNIFKQPKLKSPRFF</sequence>
<evidence type="ECO:0000313" key="2">
    <source>
        <dbReference type="EMBL" id="MDT7833274.1"/>
    </source>
</evidence>
<evidence type="ECO:0000313" key="3">
    <source>
        <dbReference type="Proteomes" id="UP001257277"/>
    </source>
</evidence>
<gene>
    <name evidence="2" type="ORF">RQM59_12840</name>
</gene>
<dbReference type="RefSeq" id="WP_349242528.1">
    <property type="nucleotide sequence ID" value="NZ_JAVTTO010000005.1"/>
</dbReference>
<feature type="chain" id="PRO_5047494555" evidence="1">
    <location>
        <begin position="23"/>
        <end position="305"/>
    </location>
</feature>
<keyword evidence="3" id="KW-1185">Reference proteome</keyword>
<accession>A0ABU3LJ88</accession>
<protein>
    <submittedName>
        <fullName evidence="2">Type IX secretion system membrane protein PorP/SprF</fullName>
    </submittedName>
</protein>
<organism evidence="2 3">
    <name type="scientific">Asprobacillus argus</name>
    <dbReference type="NCBI Taxonomy" id="3076534"/>
    <lineage>
        <taxon>Bacteria</taxon>
        <taxon>Pseudomonadati</taxon>
        <taxon>Bacteroidota</taxon>
        <taxon>Flavobacteriia</taxon>
        <taxon>Flavobacteriales</taxon>
        <taxon>Flavobacteriaceae</taxon>
        <taxon>Asprobacillus</taxon>
    </lineage>
</organism>
<dbReference type="InterPro" id="IPR019861">
    <property type="entry name" value="PorP/SprF_Bacteroidetes"/>
</dbReference>
<dbReference type="Proteomes" id="UP001257277">
    <property type="component" value="Unassembled WGS sequence"/>
</dbReference>
<feature type="signal peptide" evidence="1">
    <location>
        <begin position="1"/>
        <end position="22"/>
    </location>
</feature>
<reference evidence="2 3" key="1">
    <citation type="submission" date="2023-09" db="EMBL/GenBank/DDBJ databases">
        <title>Novel taxa isolated from Blanes Bay.</title>
        <authorList>
            <person name="Rey-Velasco X."/>
            <person name="Lucena T."/>
        </authorList>
    </citation>
    <scope>NUCLEOTIDE SEQUENCE [LARGE SCALE GENOMIC DNA]</scope>
    <source>
        <strain evidence="2 3">S356</strain>
    </source>
</reference>
<comment type="caution">
    <text evidence="2">The sequence shown here is derived from an EMBL/GenBank/DDBJ whole genome shotgun (WGS) entry which is preliminary data.</text>
</comment>